<protein>
    <recommendedName>
        <fullName evidence="3">GTPase</fullName>
    </recommendedName>
</protein>
<name>A0A917IUH8_9MICC</name>
<gene>
    <name evidence="1" type="ORF">GCM10007359_13680</name>
</gene>
<sequence>MKPQIDLFVAVPQEAGWAPVNSMTTLLANYLGVEPVLVDVHRSLSRSTKLLSALPRTSVGQRIALVIAYDPGQLNAIAQLRLAFKPYSAIYGWVIDSFWSERIPRLVRGRSPYTKIFLTDSGDLKDWEAAGVKNLGVLPWGTDVWSSFHQRIQASLTKTTDLLRVGRQPDVWNDDDLTASTARKFGLTFEGRPQFGSTPHDSARFLADALSRTKFTLAFSVRSSPTSYTHPQKDYITARWLDALAWGSTVVGQKPSSAATRELLWEGATIEISPNNREIGMQTIADVAKEYAPEQAREHVLMALQRLDWRHRFGVLLRQMNIISPSLNEDLRDIENALVTHGSASEKE</sequence>
<organism evidence="1 2">
    <name type="scientific">Rothia aerolata</name>
    <dbReference type="NCBI Taxonomy" id="1812262"/>
    <lineage>
        <taxon>Bacteria</taxon>
        <taxon>Bacillati</taxon>
        <taxon>Actinomycetota</taxon>
        <taxon>Actinomycetes</taxon>
        <taxon>Micrococcales</taxon>
        <taxon>Micrococcaceae</taxon>
        <taxon>Rothia</taxon>
    </lineage>
</organism>
<reference evidence="1 2" key="1">
    <citation type="journal article" date="2014" name="Int. J. Syst. Evol. Microbiol.">
        <title>Complete genome sequence of Corynebacterium casei LMG S-19264T (=DSM 44701T), isolated from a smear-ripened cheese.</title>
        <authorList>
            <consortium name="US DOE Joint Genome Institute (JGI-PGF)"/>
            <person name="Walter F."/>
            <person name="Albersmeier A."/>
            <person name="Kalinowski J."/>
            <person name="Ruckert C."/>
        </authorList>
    </citation>
    <scope>NUCLEOTIDE SEQUENCE [LARGE SCALE GENOMIC DNA]</scope>
    <source>
        <strain evidence="1 2">CCM 8669</strain>
    </source>
</reference>
<comment type="caution">
    <text evidence="1">The sequence shown here is derived from an EMBL/GenBank/DDBJ whole genome shotgun (WGS) entry which is preliminary data.</text>
</comment>
<dbReference type="Proteomes" id="UP000600171">
    <property type="component" value="Unassembled WGS sequence"/>
</dbReference>
<dbReference type="RefSeq" id="WP_188359624.1">
    <property type="nucleotide sequence ID" value="NZ_BMDC01000002.1"/>
</dbReference>
<evidence type="ECO:0000313" key="1">
    <source>
        <dbReference type="EMBL" id="GGH62927.1"/>
    </source>
</evidence>
<evidence type="ECO:0000313" key="2">
    <source>
        <dbReference type="Proteomes" id="UP000600171"/>
    </source>
</evidence>
<keyword evidence="2" id="KW-1185">Reference proteome</keyword>
<dbReference type="AlphaFoldDB" id="A0A917IUH8"/>
<proteinExistence type="predicted"/>
<evidence type="ECO:0008006" key="3">
    <source>
        <dbReference type="Google" id="ProtNLM"/>
    </source>
</evidence>
<accession>A0A917IUH8</accession>
<dbReference type="EMBL" id="BMDC01000002">
    <property type="protein sequence ID" value="GGH62927.1"/>
    <property type="molecule type" value="Genomic_DNA"/>
</dbReference>